<evidence type="ECO:0000256" key="2">
    <source>
        <dbReference type="SAM" id="Phobius"/>
    </source>
</evidence>
<feature type="transmembrane region" description="Helical" evidence="2">
    <location>
        <begin position="21"/>
        <end position="42"/>
    </location>
</feature>
<feature type="transmembrane region" description="Helical" evidence="2">
    <location>
        <begin position="195"/>
        <end position="224"/>
    </location>
</feature>
<sequence>MIPSADATGTSPGRSRTTTGLALGLVSAASFGVAGPVAKALIDAGWSSAGAVLVRIGGAALVLLVVLAIARPGVLAALRADGPALLVYGALAVAGVQVGYFSAMRYVPVAVALLLEYLGPVLVIVWVWLVRRRPPSRMTVVGAVLAVAGLLMVLQIWSAGALDWRGVAWGLFGAVCWASYFLVVDRAGARTPPLVLVGVGMVIGTVVVALCGLVGIVPVVVAIPPDGPVLLAGADVGWVLPAAVLALVCALLAYGAGVGAVSRIGATRGSLVALLEVVASALVTWLLLGELPGPWQLAGGALILAGVVLTRTRPEAEPRAAAEGDSLP</sequence>
<keyword evidence="2" id="KW-1133">Transmembrane helix</keyword>
<feature type="transmembrane region" description="Helical" evidence="2">
    <location>
        <begin position="106"/>
        <end position="128"/>
    </location>
</feature>
<evidence type="ECO:0000313" key="4">
    <source>
        <dbReference type="EMBL" id="GEL24932.1"/>
    </source>
</evidence>
<organism evidence="4 5">
    <name type="scientific">Pseudonocardia sulfidoxydans NBRC 16205</name>
    <dbReference type="NCBI Taxonomy" id="1223511"/>
    <lineage>
        <taxon>Bacteria</taxon>
        <taxon>Bacillati</taxon>
        <taxon>Actinomycetota</taxon>
        <taxon>Actinomycetes</taxon>
        <taxon>Pseudonocardiales</taxon>
        <taxon>Pseudonocardiaceae</taxon>
        <taxon>Pseudonocardia</taxon>
    </lineage>
</organism>
<feature type="domain" description="EamA" evidence="3">
    <location>
        <begin position="165"/>
        <end position="310"/>
    </location>
</feature>
<feature type="transmembrane region" description="Helical" evidence="2">
    <location>
        <begin position="166"/>
        <end position="183"/>
    </location>
</feature>
<proteinExistence type="inferred from homology"/>
<protein>
    <recommendedName>
        <fullName evidence="3">EamA domain-containing protein</fullName>
    </recommendedName>
</protein>
<keyword evidence="2" id="KW-0472">Membrane</keyword>
<dbReference type="Pfam" id="PF00892">
    <property type="entry name" value="EamA"/>
    <property type="match status" value="2"/>
</dbReference>
<reference evidence="4 5" key="1">
    <citation type="submission" date="2019-07" db="EMBL/GenBank/DDBJ databases">
        <title>Whole genome shotgun sequence of Pseudonocardia sulfidoxydans NBRC 16205.</title>
        <authorList>
            <person name="Hosoyama A."/>
            <person name="Uohara A."/>
            <person name="Ohji S."/>
            <person name="Ichikawa N."/>
        </authorList>
    </citation>
    <scope>NUCLEOTIDE SEQUENCE [LARGE SCALE GENOMIC DNA]</scope>
    <source>
        <strain evidence="4 5">NBRC 16205</strain>
    </source>
</reference>
<dbReference type="RefSeq" id="WP_147110284.1">
    <property type="nucleotide sequence ID" value="NZ_BJVJ01000042.1"/>
</dbReference>
<dbReference type="Proteomes" id="UP000321685">
    <property type="component" value="Unassembled WGS sequence"/>
</dbReference>
<feature type="transmembrane region" description="Helical" evidence="2">
    <location>
        <begin position="294"/>
        <end position="310"/>
    </location>
</feature>
<dbReference type="AlphaFoldDB" id="A0A511DJE6"/>
<dbReference type="PANTHER" id="PTHR22911:SF79">
    <property type="entry name" value="MOBA-LIKE NTP TRANSFERASE DOMAIN-CONTAINING PROTEIN"/>
    <property type="match status" value="1"/>
</dbReference>
<dbReference type="InterPro" id="IPR000620">
    <property type="entry name" value="EamA_dom"/>
</dbReference>
<feature type="transmembrane region" description="Helical" evidence="2">
    <location>
        <begin position="48"/>
        <end position="70"/>
    </location>
</feature>
<comment type="caution">
    <text evidence="4">The sequence shown here is derived from an EMBL/GenBank/DDBJ whole genome shotgun (WGS) entry which is preliminary data.</text>
</comment>
<feature type="transmembrane region" description="Helical" evidence="2">
    <location>
        <begin position="140"/>
        <end position="160"/>
    </location>
</feature>
<feature type="transmembrane region" description="Helical" evidence="2">
    <location>
        <begin position="269"/>
        <end position="288"/>
    </location>
</feature>
<evidence type="ECO:0000313" key="5">
    <source>
        <dbReference type="Proteomes" id="UP000321685"/>
    </source>
</evidence>
<feature type="transmembrane region" description="Helical" evidence="2">
    <location>
        <begin position="236"/>
        <end position="257"/>
    </location>
</feature>
<evidence type="ECO:0000256" key="1">
    <source>
        <dbReference type="ARBA" id="ARBA00007362"/>
    </source>
</evidence>
<dbReference type="GO" id="GO:0016020">
    <property type="term" value="C:membrane"/>
    <property type="evidence" value="ECO:0007669"/>
    <property type="project" value="InterPro"/>
</dbReference>
<feature type="domain" description="EamA" evidence="3">
    <location>
        <begin position="19"/>
        <end position="154"/>
    </location>
</feature>
<gene>
    <name evidence="4" type="ORF">PSU4_38860</name>
</gene>
<feature type="transmembrane region" description="Helical" evidence="2">
    <location>
        <begin position="82"/>
        <end position="100"/>
    </location>
</feature>
<keyword evidence="5" id="KW-1185">Reference proteome</keyword>
<evidence type="ECO:0000259" key="3">
    <source>
        <dbReference type="Pfam" id="PF00892"/>
    </source>
</evidence>
<accession>A0A511DJE6</accession>
<dbReference type="EMBL" id="BJVJ01000042">
    <property type="protein sequence ID" value="GEL24932.1"/>
    <property type="molecule type" value="Genomic_DNA"/>
</dbReference>
<comment type="similarity">
    <text evidence="1">Belongs to the EamA transporter family.</text>
</comment>
<keyword evidence="2" id="KW-0812">Transmembrane</keyword>
<dbReference type="PANTHER" id="PTHR22911">
    <property type="entry name" value="ACYL-MALONYL CONDENSING ENZYME-RELATED"/>
    <property type="match status" value="1"/>
</dbReference>
<dbReference type="OrthoDB" id="154915at2"/>
<dbReference type="SUPFAM" id="SSF103481">
    <property type="entry name" value="Multidrug resistance efflux transporter EmrE"/>
    <property type="match status" value="2"/>
</dbReference>
<name>A0A511DJE6_9PSEU</name>
<dbReference type="InterPro" id="IPR037185">
    <property type="entry name" value="EmrE-like"/>
</dbReference>